<reference evidence="3 4" key="1">
    <citation type="submission" date="2023-08" db="EMBL/GenBank/DDBJ databases">
        <title>Arthrobacter horti sp. nov., isolated from forest soil.</title>
        <authorList>
            <person name="Park M."/>
        </authorList>
    </citation>
    <scope>NUCLEOTIDE SEQUENCE [LARGE SCALE GENOMIC DNA]</scope>
    <source>
        <strain evidence="3 4">YJM1</strain>
    </source>
</reference>
<sequence length="327" mass="35117">MPSGEFAAAAQAILDAVNGVIDGKQETAATALMVLLAQGHLLLEDVPGVGKTMLAKTLARAVHGSVSRIQFTPDLLPSDVTGVSMYNQATGTFEFRPGPVFANLVIGDEINRASAKTQSALLECMEENQVSVDGKIYLLSAPFMVLATQNPVEMEGTFPLPEAQRDRFMARIAMGYPDRAAELDMLQAHQNSSPLERLKPVVDTAMLRRMISTVHAVHVSDPVREYVVDLGRATREHPEITLGASPRAMLHVLRAAKARAALGGQEFVLPDDVAGVAHSVLSHRLMVDRRAALNGRDAGAILKEILLRLPVDPAAGRESARRAAGVR</sequence>
<dbReference type="InterPro" id="IPR011703">
    <property type="entry name" value="ATPase_AAA-3"/>
</dbReference>
<proteinExistence type="predicted"/>
<dbReference type="InterPro" id="IPR041628">
    <property type="entry name" value="ChlI/MoxR_AAA_lid"/>
</dbReference>
<feature type="domain" description="ChlI/MoxR AAA lid" evidence="2">
    <location>
        <begin position="232"/>
        <end position="305"/>
    </location>
</feature>
<name>A0ABT9IP38_9MICC</name>
<dbReference type="Proteomes" id="UP001232725">
    <property type="component" value="Unassembled WGS sequence"/>
</dbReference>
<dbReference type="InterPro" id="IPR050764">
    <property type="entry name" value="CbbQ/NirQ/NorQ/GpvN"/>
</dbReference>
<organism evidence="3 4">
    <name type="scientific">Arthrobacter horti</name>
    <dbReference type="NCBI Taxonomy" id="3068273"/>
    <lineage>
        <taxon>Bacteria</taxon>
        <taxon>Bacillati</taxon>
        <taxon>Actinomycetota</taxon>
        <taxon>Actinomycetes</taxon>
        <taxon>Micrococcales</taxon>
        <taxon>Micrococcaceae</taxon>
        <taxon>Arthrobacter</taxon>
    </lineage>
</organism>
<protein>
    <submittedName>
        <fullName evidence="3">AAA family ATPase</fullName>
    </submittedName>
</protein>
<gene>
    <name evidence="3" type="ORF">Q9R02_09315</name>
</gene>
<dbReference type="PIRSF" id="PIRSF002849">
    <property type="entry name" value="AAA_ATPase_chaperone_MoxR_prd"/>
    <property type="match status" value="1"/>
</dbReference>
<dbReference type="CDD" id="cd00009">
    <property type="entry name" value="AAA"/>
    <property type="match status" value="1"/>
</dbReference>
<evidence type="ECO:0000259" key="1">
    <source>
        <dbReference type="Pfam" id="PF07726"/>
    </source>
</evidence>
<dbReference type="PANTHER" id="PTHR42759:SF5">
    <property type="entry name" value="METHANOL DEHYDROGENASE REGULATOR"/>
    <property type="match status" value="1"/>
</dbReference>
<comment type="caution">
    <text evidence="3">The sequence shown here is derived from an EMBL/GenBank/DDBJ whole genome shotgun (WGS) entry which is preliminary data.</text>
</comment>
<dbReference type="InterPro" id="IPR027417">
    <property type="entry name" value="P-loop_NTPase"/>
</dbReference>
<dbReference type="EMBL" id="JAVALS010000005">
    <property type="protein sequence ID" value="MDP5227348.1"/>
    <property type="molecule type" value="Genomic_DNA"/>
</dbReference>
<dbReference type="PANTHER" id="PTHR42759">
    <property type="entry name" value="MOXR FAMILY PROTEIN"/>
    <property type="match status" value="1"/>
</dbReference>
<dbReference type="Pfam" id="PF17863">
    <property type="entry name" value="AAA_lid_2"/>
    <property type="match status" value="1"/>
</dbReference>
<dbReference type="Gene3D" id="1.10.8.80">
    <property type="entry name" value="Magnesium chelatase subunit I, C-Terminal domain"/>
    <property type="match status" value="1"/>
</dbReference>
<dbReference type="Pfam" id="PF07726">
    <property type="entry name" value="AAA_3"/>
    <property type="match status" value="1"/>
</dbReference>
<accession>A0ABT9IP38</accession>
<dbReference type="SUPFAM" id="SSF52540">
    <property type="entry name" value="P-loop containing nucleoside triphosphate hydrolases"/>
    <property type="match status" value="1"/>
</dbReference>
<evidence type="ECO:0000259" key="2">
    <source>
        <dbReference type="Pfam" id="PF17863"/>
    </source>
</evidence>
<evidence type="ECO:0000313" key="3">
    <source>
        <dbReference type="EMBL" id="MDP5227348.1"/>
    </source>
</evidence>
<feature type="domain" description="ATPase AAA-3" evidence="1">
    <location>
        <begin position="40"/>
        <end position="169"/>
    </location>
</feature>
<evidence type="ECO:0000313" key="4">
    <source>
        <dbReference type="Proteomes" id="UP001232725"/>
    </source>
</evidence>
<keyword evidence="4" id="KW-1185">Reference proteome</keyword>
<dbReference type="Gene3D" id="3.40.50.300">
    <property type="entry name" value="P-loop containing nucleotide triphosphate hydrolases"/>
    <property type="match status" value="1"/>
</dbReference>